<protein>
    <recommendedName>
        <fullName evidence="3">DUF4926 domain-containing protein</fullName>
    </recommendedName>
</protein>
<dbReference type="EMBL" id="MBEE01000144">
    <property type="protein sequence ID" value="OCB52111.1"/>
    <property type="molecule type" value="Genomic_DNA"/>
</dbReference>
<evidence type="ECO:0008006" key="3">
    <source>
        <dbReference type="Google" id="ProtNLM"/>
    </source>
</evidence>
<evidence type="ECO:0000313" key="1">
    <source>
        <dbReference type="EMBL" id="OCB52111.1"/>
    </source>
</evidence>
<dbReference type="InterPro" id="IPR032568">
    <property type="entry name" value="DUF4926"/>
</dbReference>
<dbReference type="Pfam" id="PF16277">
    <property type="entry name" value="DUF4926"/>
    <property type="match status" value="1"/>
</dbReference>
<comment type="caution">
    <text evidence="1">The sequence shown here is derived from an EMBL/GenBank/DDBJ whole genome shotgun (WGS) entry which is preliminary data.</text>
</comment>
<dbReference type="AlphaFoldDB" id="A0A1B9D784"/>
<dbReference type="Proteomes" id="UP000092683">
    <property type="component" value="Unassembled WGS sequence"/>
</dbReference>
<dbReference type="OrthoDB" id="3398586at2"/>
<organism evidence="1 2">
    <name type="scientific">Mycobacterium malmoense</name>
    <dbReference type="NCBI Taxonomy" id="1780"/>
    <lineage>
        <taxon>Bacteria</taxon>
        <taxon>Bacillati</taxon>
        <taxon>Actinomycetota</taxon>
        <taxon>Actinomycetes</taxon>
        <taxon>Mycobacteriales</taxon>
        <taxon>Mycobacteriaceae</taxon>
        <taxon>Mycobacterium</taxon>
    </lineage>
</organism>
<evidence type="ECO:0000313" key="2">
    <source>
        <dbReference type="Proteomes" id="UP000092683"/>
    </source>
</evidence>
<reference evidence="1 2" key="1">
    <citation type="submission" date="2016-06" db="EMBL/GenBank/DDBJ databases">
        <authorList>
            <person name="Kjaerup R.B."/>
            <person name="Dalgaard T.S."/>
            <person name="Juul-Madsen H.R."/>
        </authorList>
    </citation>
    <scope>NUCLEOTIDE SEQUENCE [LARGE SCALE GENOMIC DNA]</scope>
    <source>
        <strain evidence="1 2">E3012</strain>
    </source>
</reference>
<accession>A0A1B9D784</accession>
<name>A0A1B9D784_MYCMA</name>
<proteinExistence type="predicted"/>
<sequence length="67" mass="7339">MVRLLRALPEHNIPAGARGTVVMDYTTDPNEAPAYEVEFSDADGITQALVTLVEDDLEVVWRPESGP</sequence>
<gene>
    <name evidence="1" type="ORF">A5677_21980</name>
</gene>